<evidence type="ECO:0000313" key="2">
    <source>
        <dbReference type="Proteomes" id="UP001178507"/>
    </source>
</evidence>
<organism evidence="1 2">
    <name type="scientific">Effrenium voratum</name>
    <dbReference type="NCBI Taxonomy" id="2562239"/>
    <lineage>
        <taxon>Eukaryota</taxon>
        <taxon>Sar</taxon>
        <taxon>Alveolata</taxon>
        <taxon>Dinophyceae</taxon>
        <taxon>Suessiales</taxon>
        <taxon>Symbiodiniaceae</taxon>
        <taxon>Effrenium</taxon>
    </lineage>
</organism>
<gene>
    <name evidence="1" type="ORF">EVOR1521_LOCUS18612</name>
</gene>
<dbReference type="Proteomes" id="UP001178507">
    <property type="component" value="Unassembled WGS sequence"/>
</dbReference>
<name>A0AA36IVV0_9DINO</name>
<sequence>MGLAGLVLGLPKACAAKPDASASRLRRVQVPLTKEKPPKKSPARQRVWTARKGLQAIDQVFVELLEEDRGAALRRELQKVIVALGPMEQLAQELVDEPGDVNDPDAVVAKTDALGRQLRLSVAWSNEADDCWNWSCNVQELDEARNCFLDAVDILLDLEDF</sequence>
<dbReference type="AlphaFoldDB" id="A0AA36IVV0"/>
<accession>A0AA36IVV0</accession>
<protein>
    <submittedName>
        <fullName evidence="1">Uncharacterized protein</fullName>
    </submittedName>
</protein>
<keyword evidence="2" id="KW-1185">Reference proteome</keyword>
<dbReference type="EMBL" id="CAUJNA010002668">
    <property type="protein sequence ID" value="CAJ1393841.1"/>
    <property type="molecule type" value="Genomic_DNA"/>
</dbReference>
<reference evidence="1" key="1">
    <citation type="submission" date="2023-08" db="EMBL/GenBank/DDBJ databases">
        <authorList>
            <person name="Chen Y."/>
            <person name="Shah S."/>
            <person name="Dougan E. K."/>
            <person name="Thang M."/>
            <person name="Chan C."/>
        </authorList>
    </citation>
    <scope>NUCLEOTIDE SEQUENCE</scope>
</reference>
<evidence type="ECO:0000313" key="1">
    <source>
        <dbReference type="EMBL" id="CAJ1393841.1"/>
    </source>
</evidence>
<proteinExistence type="predicted"/>
<comment type="caution">
    <text evidence="1">The sequence shown here is derived from an EMBL/GenBank/DDBJ whole genome shotgun (WGS) entry which is preliminary data.</text>
</comment>